<keyword evidence="3" id="KW-1185">Reference proteome</keyword>
<protein>
    <recommendedName>
        <fullName evidence="1">ELMO domain-containing protein</fullName>
    </recommendedName>
</protein>
<evidence type="ECO:0000313" key="2">
    <source>
        <dbReference type="EMBL" id="GMH63224.1"/>
    </source>
</evidence>
<name>A0A9W6ZZI8_9STRA</name>
<dbReference type="InterPro" id="IPR050868">
    <property type="entry name" value="ELMO_domain-containing"/>
</dbReference>
<organism evidence="2 3">
    <name type="scientific">Triparma laevis f. longispina</name>
    <dbReference type="NCBI Taxonomy" id="1714387"/>
    <lineage>
        <taxon>Eukaryota</taxon>
        <taxon>Sar</taxon>
        <taxon>Stramenopiles</taxon>
        <taxon>Ochrophyta</taxon>
        <taxon>Bolidophyceae</taxon>
        <taxon>Parmales</taxon>
        <taxon>Triparmaceae</taxon>
        <taxon>Triparma</taxon>
    </lineage>
</organism>
<feature type="domain" description="ELMO" evidence="1">
    <location>
        <begin position="62"/>
        <end position="244"/>
    </location>
</feature>
<evidence type="ECO:0000259" key="1">
    <source>
        <dbReference type="PROSITE" id="PS51335"/>
    </source>
</evidence>
<gene>
    <name evidence="2" type="ORF">TrLO_g13826</name>
</gene>
<dbReference type="EMBL" id="BRXW01000526">
    <property type="protein sequence ID" value="GMH63224.1"/>
    <property type="molecule type" value="Genomic_DNA"/>
</dbReference>
<evidence type="ECO:0000313" key="3">
    <source>
        <dbReference type="Proteomes" id="UP001165122"/>
    </source>
</evidence>
<dbReference type="PROSITE" id="PS51335">
    <property type="entry name" value="ELMO"/>
    <property type="match status" value="1"/>
</dbReference>
<dbReference type="OrthoDB" id="67155at2759"/>
<accession>A0A9W6ZZI8</accession>
<reference evidence="3" key="1">
    <citation type="journal article" date="2023" name="Commun. Biol.">
        <title>Genome analysis of Parmales, the sister group of diatoms, reveals the evolutionary specialization of diatoms from phago-mixotrophs to photoautotrophs.</title>
        <authorList>
            <person name="Ban H."/>
            <person name="Sato S."/>
            <person name="Yoshikawa S."/>
            <person name="Yamada K."/>
            <person name="Nakamura Y."/>
            <person name="Ichinomiya M."/>
            <person name="Sato N."/>
            <person name="Blanc-Mathieu R."/>
            <person name="Endo H."/>
            <person name="Kuwata A."/>
            <person name="Ogata H."/>
        </authorList>
    </citation>
    <scope>NUCLEOTIDE SEQUENCE [LARGE SCALE GENOMIC DNA]</scope>
    <source>
        <strain evidence="3">NIES 3700</strain>
    </source>
</reference>
<proteinExistence type="predicted"/>
<dbReference type="Proteomes" id="UP001165122">
    <property type="component" value="Unassembled WGS sequence"/>
</dbReference>
<dbReference type="Pfam" id="PF04727">
    <property type="entry name" value="ELMO_CED12"/>
    <property type="match status" value="1"/>
</dbReference>
<dbReference type="AlphaFoldDB" id="A0A9W6ZZI8"/>
<dbReference type="PANTHER" id="PTHR12771">
    <property type="entry name" value="ENGULFMENT AND CELL MOTILITY"/>
    <property type="match status" value="1"/>
</dbReference>
<dbReference type="InterPro" id="IPR006816">
    <property type="entry name" value="ELMO_dom"/>
</dbReference>
<sequence length="250" mass="27326">MGNVQQSATNVASTVLDTIGDMINAAAGPYIPPSRVASPSERAILLELQGKLANKMRSENTADVDLLKRIWEVAIAPEIAELDGDKEFTLSSQYWRSYLGFQREEPLSDIRGGGRLAGEAILYFCKSQRGKEVFQRCLRRRRAAIEKGGSSTFNSYPLAPAIVNMVRSVGALFNICTVHGAGVDVAVAEGRLYGLLDRAGSVAFFDAVVEGMEIIDEQFEVVGGGYMAFPEVNKRSIEILTESLNRKMQL</sequence>
<comment type="caution">
    <text evidence="2">The sequence shown here is derived from an EMBL/GenBank/DDBJ whole genome shotgun (WGS) entry which is preliminary data.</text>
</comment>
<dbReference type="PANTHER" id="PTHR12771:SF56">
    <property type="entry name" value="CED-12"/>
    <property type="match status" value="1"/>
</dbReference>